<dbReference type="Proteomes" id="UP000184330">
    <property type="component" value="Unassembled WGS sequence"/>
</dbReference>
<proteinExistence type="predicted"/>
<organism evidence="1 2">
    <name type="scientific">Phialocephala subalpina</name>
    <dbReference type="NCBI Taxonomy" id="576137"/>
    <lineage>
        <taxon>Eukaryota</taxon>
        <taxon>Fungi</taxon>
        <taxon>Dikarya</taxon>
        <taxon>Ascomycota</taxon>
        <taxon>Pezizomycotina</taxon>
        <taxon>Leotiomycetes</taxon>
        <taxon>Helotiales</taxon>
        <taxon>Mollisiaceae</taxon>
        <taxon>Phialocephala</taxon>
        <taxon>Phialocephala fortinii species complex</taxon>
    </lineage>
</organism>
<gene>
    <name evidence="1" type="ORF">PAC_11401</name>
</gene>
<dbReference type="AlphaFoldDB" id="A0A1L7X910"/>
<name>A0A1L7X910_9HELO</name>
<reference evidence="1 2" key="1">
    <citation type="submission" date="2016-03" db="EMBL/GenBank/DDBJ databases">
        <authorList>
            <person name="Ploux O."/>
        </authorList>
    </citation>
    <scope>NUCLEOTIDE SEQUENCE [LARGE SCALE GENOMIC DNA]</scope>
    <source>
        <strain evidence="1 2">UAMH 11012</strain>
    </source>
</reference>
<evidence type="ECO:0000313" key="2">
    <source>
        <dbReference type="Proteomes" id="UP000184330"/>
    </source>
</evidence>
<evidence type="ECO:0000313" key="1">
    <source>
        <dbReference type="EMBL" id="CZR61504.1"/>
    </source>
</evidence>
<accession>A0A1L7X910</accession>
<keyword evidence="2" id="KW-1185">Reference proteome</keyword>
<protein>
    <submittedName>
        <fullName evidence="1">Uncharacterized protein</fullName>
    </submittedName>
</protein>
<dbReference type="EMBL" id="FJOG01000018">
    <property type="protein sequence ID" value="CZR61504.1"/>
    <property type="molecule type" value="Genomic_DNA"/>
</dbReference>
<sequence length="228" mass="25568">MRSSSSAEVASEHDERFEETPILSYQLSMRDIFPAPVDLAVIDIVLPETSNEATFATPSSSKYIIAGDASLPTIESTQLTQTPIESDTYHVVQLTAYYLDLEENAIHEEEDDEQVLHFQITMEDLVSAPSESVTEIILDAGTMTEAQSEIDFEDWQDLIWLGEAMCNMPRTSGGNRYGLGEDRFGNRRECRWLGLAHRAGPSLGLAFLQDGVWTSMTMKTMPTFFCFF</sequence>